<reference evidence="2" key="1">
    <citation type="journal article" date="2020" name="J. Eukaryot. Microbiol.">
        <title>De novo Sequencing, Assembly and Annotation of the Transcriptome for the Free-Living Testate Amoeba Arcella intermedia.</title>
        <authorList>
            <person name="Ribeiro G.M."/>
            <person name="Porfirio-Sousa A.L."/>
            <person name="Maurer-Alcala X.X."/>
            <person name="Katz L.A."/>
            <person name="Lahr D.J.G."/>
        </authorList>
    </citation>
    <scope>NUCLEOTIDE SEQUENCE</scope>
</reference>
<proteinExistence type="predicted"/>
<dbReference type="AlphaFoldDB" id="A0A6B2LD69"/>
<accession>A0A6B2LD69</accession>
<evidence type="ECO:0000256" key="1">
    <source>
        <dbReference type="SAM" id="MobiDB-lite"/>
    </source>
</evidence>
<organism evidence="2">
    <name type="scientific">Arcella intermedia</name>
    <dbReference type="NCBI Taxonomy" id="1963864"/>
    <lineage>
        <taxon>Eukaryota</taxon>
        <taxon>Amoebozoa</taxon>
        <taxon>Tubulinea</taxon>
        <taxon>Elardia</taxon>
        <taxon>Arcellinida</taxon>
        <taxon>Sphaerothecina</taxon>
        <taxon>Arcellidae</taxon>
        <taxon>Arcella</taxon>
    </lineage>
</organism>
<feature type="region of interest" description="Disordered" evidence="1">
    <location>
        <begin position="1"/>
        <end position="90"/>
    </location>
</feature>
<protein>
    <submittedName>
        <fullName evidence="2">Uncharacterized protein</fullName>
    </submittedName>
</protein>
<evidence type="ECO:0000313" key="2">
    <source>
        <dbReference type="EMBL" id="NDV34787.1"/>
    </source>
</evidence>
<feature type="compositionally biased region" description="Basic and acidic residues" evidence="1">
    <location>
        <begin position="31"/>
        <end position="87"/>
    </location>
</feature>
<sequence>MKKTLLAKFEQANSSPVRQRAPSVPSVPSREFSEKDPRDQREKEPKDKEKEKEKELIKENIKEKEKDLLREKEPKDKDKEKEKEREQISQIQGMLNPHLRTILMRLQYAVGFGPWEIRMVALEALAKIAFLSVFDVKLHLYSFFQRLTKDTSIGLASIATPIFQTLHKIFLAYSDYVTMGTNLTVPKRKEINDEIQRYCQLAPHFHPLGLQRR</sequence>
<dbReference type="EMBL" id="GIBP01005818">
    <property type="protein sequence ID" value="NDV34787.1"/>
    <property type="molecule type" value="Transcribed_RNA"/>
</dbReference>
<name>A0A6B2LD69_9EUKA</name>